<comment type="caution">
    <text evidence="10">The sequence shown here is derived from an EMBL/GenBank/DDBJ whole genome shotgun (WGS) entry which is preliminary data.</text>
</comment>
<feature type="transmembrane region" description="Helical" evidence="9">
    <location>
        <begin position="336"/>
        <end position="355"/>
    </location>
</feature>
<feature type="transmembrane region" description="Helical" evidence="9">
    <location>
        <begin position="454"/>
        <end position="475"/>
    </location>
</feature>
<evidence type="ECO:0000256" key="2">
    <source>
        <dbReference type="ARBA" id="ARBA00004752"/>
    </source>
</evidence>
<dbReference type="EMBL" id="CAJC01000041">
    <property type="protein sequence ID" value="CCI51980.1"/>
    <property type="molecule type" value="Genomic_DNA"/>
</dbReference>
<feature type="transmembrane region" description="Helical" evidence="9">
    <location>
        <begin position="148"/>
        <end position="166"/>
    </location>
</feature>
<keyword evidence="5 9" id="KW-1133">Transmembrane helix</keyword>
<dbReference type="GO" id="GO:0051301">
    <property type="term" value="P:cell division"/>
    <property type="evidence" value="ECO:0007669"/>
    <property type="project" value="UniProtKB-KW"/>
</dbReference>
<feature type="transmembrane region" description="Helical" evidence="9">
    <location>
        <begin position="250"/>
        <end position="269"/>
    </location>
</feature>
<dbReference type="PANTHER" id="PTHR30474:SF3">
    <property type="entry name" value="PEPTIDOGLYCAN GLYCOSYLTRANSFERASE RODA"/>
    <property type="match status" value="1"/>
</dbReference>
<sequence length="530" mass="57480">MCGRPRAQHHVRRRSRHGAVLDHLEHDERHRDLHLLDPVQVRLLVIDRVLHLHDLHDPAATIVEHVHTHPLGDEPMSAITSLRPRRGRNVELLLLLFAVGIVVLAYVSVEAAVHDAVPAGLLTQAGGLLAIAIAFHLVLRFRVSYADPLLLPIATLLNGLGLVMIHRIELARPETSATAGMAMRQLTWSTLAVVMAVVVLLWLRDHRMLRRYTYLTGAAGLALLLLPRAPWIGREINGAQIWIGIGPFSFQPGEVAKLMLAIFFAGYLVQTRDALSIAGRKILGVTMPRGRDLGPILLMWLLSLAVLASQKDLGSALLFFGLFVAMLYVATERTSWIAIGLILAAAGAYAAFHVFTHVQERVTLWLHPFSAEAKAISTQLATGLMGMASGGMLGNGLGQGRPDLTPWAESDFIVASFGEELGLIGLVAILMLYVLLVERGFRTAIGVRDGFGKLLAAGLSFSIALQCFVVVGGVTRVIPLTGLTMPFLSQGGSSLLANWTLIALLLRISDQARQPIIEDATTGSLQAVVR</sequence>
<dbReference type="GO" id="GO:0008955">
    <property type="term" value="F:peptidoglycan glycosyltransferase activity"/>
    <property type="evidence" value="ECO:0007669"/>
    <property type="project" value="UniProtKB-EC"/>
</dbReference>
<feature type="transmembrane region" description="Helical" evidence="9">
    <location>
        <begin position="121"/>
        <end position="141"/>
    </location>
</feature>
<comment type="pathway">
    <text evidence="2">Cell wall biogenesis; peptidoglycan biosynthesis.</text>
</comment>
<feature type="transmembrane region" description="Helical" evidence="9">
    <location>
        <begin position="412"/>
        <end position="434"/>
    </location>
</feature>
<evidence type="ECO:0000256" key="4">
    <source>
        <dbReference type="ARBA" id="ARBA00022960"/>
    </source>
</evidence>
<keyword evidence="10" id="KW-0131">Cell cycle</keyword>
<accession>A0A077M7Y3</accession>
<keyword evidence="10" id="KW-0132">Cell division</keyword>
<dbReference type="AlphaFoldDB" id="A0A077M7Y3"/>
<dbReference type="GO" id="GO:0032153">
    <property type="term" value="C:cell division site"/>
    <property type="evidence" value="ECO:0007669"/>
    <property type="project" value="TreeGrafter"/>
</dbReference>
<keyword evidence="11" id="KW-1185">Reference proteome</keyword>
<evidence type="ECO:0000256" key="8">
    <source>
        <dbReference type="ARBA" id="ARBA00049902"/>
    </source>
</evidence>
<dbReference type="Pfam" id="PF01098">
    <property type="entry name" value="FTSW_RODA_SPOVE"/>
    <property type="match status" value="1"/>
</dbReference>
<reference evidence="10 11" key="1">
    <citation type="journal article" date="2013" name="ISME J.">
        <title>A metabolic model for members of the genus Tetrasphaera involved in enhanced biological phosphorus removal.</title>
        <authorList>
            <person name="Kristiansen R."/>
            <person name="Nguyen H.T.T."/>
            <person name="Saunders A.M."/>
            <person name="Nielsen J.L."/>
            <person name="Wimmer R."/>
            <person name="Le V.Q."/>
            <person name="McIlroy S.J."/>
            <person name="Petrovski S."/>
            <person name="Seviour R.J."/>
            <person name="Calteau A."/>
            <person name="Nielsen K.L."/>
            <person name="Nielsen P.H."/>
        </authorList>
    </citation>
    <scope>NUCLEOTIDE SEQUENCE [LARGE SCALE GENOMIC DNA]</scope>
    <source>
        <strain evidence="10 11">Ben 74</strain>
    </source>
</reference>
<dbReference type="GO" id="GO:0005886">
    <property type="term" value="C:plasma membrane"/>
    <property type="evidence" value="ECO:0007669"/>
    <property type="project" value="TreeGrafter"/>
</dbReference>
<comment type="subcellular location">
    <subcellularLocation>
        <location evidence="1">Membrane</location>
        <topology evidence="1">Multi-pass membrane protein</topology>
    </subcellularLocation>
</comment>
<dbReference type="InterPro" id="IPR018365">
    <property type="entry name" value="Cell_cycle_FtsW-rel_CS"/>
</dbReference>
<feature type="transmembrane region" description="Helical" evidence="9">
    <location>
        <begin position="313"/>
        <end position="329"/>
    </location>
</feature>
<feature type="transmembrane region" description="Helical" evidence="9">
    <location>
        <begin position="290"/>
        <end position="307"/>
    </location>
</feature>
<keyword evidence="4" id="KW-0133">Cell shape</keyword>
<proteinExistence type="predicted"/>
<dbReference type="GO" id="GO:0008360">
    <property type="term" value="P:regulation of cell shape"/>
    <property type="evidence" value="ECO:0007669"/>
    <property type="project" value="UniProtKB-KW"/>
</dbReference>
<feature type="transmembrane region" description="Helical" evidence="9">
    <location>
        <begin position="92"/>
        <end position="109"/>
    </location>
</feature>
<evidence type="ECO:0000256" key="3">
    <source>
        <dbReference type="ARBA" id="ARBA00022692"/>
    </source>
</evidence>
<evidence type="ECO:0000313" key="10">
    <source>
        <dbReference type="EMBL" id="CCI51980.1"/>
    </source>
</evidence>
<feature type="transmembrane region" description="Helical" evidence="9">
    <location>
        <begin position="186"/>
        <end position="203"/>
    </location>
</feature>
<organism evidence="10 11">
    <name type="scientific">Nostocoides jenkinsii Ben 74</name>
    <dbReference type="NCBI Taxonomy" id="1193518"/>
    <lineage>
        <taxon>Bacteria</taxon>
        <taxon>Bacillati</taxon>
        <taxon>Actinomycetota</taxon>
        <taxon>Actinomycetes</taxon>
        <taxon>Micrococcales</taxon>
        <taxon>Intrasporangiaceae</taxon>
        <taxon>Nostocoides</taxon>
    </lineage>
</organism>
<evidence type="ECO:0000256" key="7">
    <source>
        <dbReference type="ARBA" id="ARBA00044770"/>
    </source>
</evidence>
<keyword evidence="6 9" id="KW-0472">Membrane</keyword>
<dbReference type="PANTHER" id="PTHR30474">
    <property type="entry name" value="CELL CYCLE PROTEIN"/>
    <property type="match status" value="1"/>
</dbReference>
<evidence type="ECO:0000256" key="6">
    <source>
        <dbReference type="ARBA" id="ARBA00023136"/>
    </source>
</evidence>
<feature type="transmembrane region" description="Helical" evidence="9">
    <location>
        <begin position="212"/>
        <end position="230"/>
    </location>
</feature>
<name>A0A077M7Y3_9MICO</name>
<dbReference type="STRING" id="1193518.BN13_1350017"/>
<dbReference type="InterPro" id="IPR001182">
    <property type="entry name" value="FtsW/RodA"/>
</dbReference>
<dbReference type="PROSITE" id="PS00428">
    <property type="entry name" value="FTSW_RODA_SPOVE"/>
    <property type="match status" value="1"/>
</dbReference>
<keyword evidence="3 9" id="KW-0812">Transmembrane</keyword>
<gene>
    <name evidence="10" type="primary">ftsW</name>
    <name evidence="10" type="ORF">BN13_1350017</name>
</gene>
<evidence type="ECO:0000256" key="1">
    <source>
        <dbReference type="ARBA" id="ARBA00004141"/>
    </source>
</evidence>
<dbReference type="GO" id="GO:0015648">
    <property type="term" value="F:lipid-linked peptidoglycan transporter activity"/>
    <property type="evidence" value="ECO:0007669"/>
    <property type="project" value="TreeGrafter"/>
</dbReference>
<evidence type="ECO:0000313" key="11">
    <source>
        <dbReference type="Proteomes" id="UP000035720"/>
    </source>
</evidence>
<feature type="transmembrane region" description="Helical" evidence="9">
    <location>
        <begin position="487"/>
        <end position="506"/>
    </location>
</feature>
<dbReference type="EC" id="2.4.99.28" evidence="7"/>
<comment type="catalytic activity">
    <reaction evidence="8">
        <text>[GlcNAc-(1-&gt;4)-Mur2Ac(oyl-L-Ala-gamma-D-Glu-L-Lys-D-Ala-D-Ala)](n)-di-trans,octa-cis-undecaprenyl diphosphate + beta-D-GlcNAc-(1-&gt;4)-Mur2Ac(oyl-L-Ala-gamma-D-Glu-L-Lys-D-Ala-D-Ala)-di-trans,octa-cis-undecaprenyl diphosphate = [GlcNAc-(1-&gt;4)-Mur2Ac(oyl-L-Ala-gamma-D-Glu-L-Lys-D-Ala-D-Ala)](n+1)-di-trans,octa-cis-undecaprenyl diphosphate + di-trans,octa-cis-undecaprenyl diphosphate + H(+)</text>
        <dbReference type="Rhea" id="RHEA:23708"/>
        <dbReference type="Rhea" id="RHEA-COMP:9602"/>
        <dbReference type="Rhea" id="RHEA-COMP:9603"/>
        <dbReference type="ChEBI" id="CHEBI:15378"/>
        <dbReference type="ChEBI" id="CHEBI:58405"/>
        <dbReference type="ChEBI" id="CHEBI:60033"/>
        <dbReference type="ChEBI" id="CHEBI:78435"/>
        <dbReference type="EC" id="2.4.99.28"/>
    </reaction>
</comment>
<dbReference type="Proteomes" id="UP000035720">
    <property type="component" value="Unassembled WGS sequence"/>
</dbReference>
<evidence type="ECO:0000256" key="5">
    <source>
        <dbReference type="ARBA" id="ARBA00022989"/>
    </source>
</evidence>
<protein>
    <recommendedName>
        <fullName evidence="7">peptidoglycan glycosyltransferase</fullName>
        <ecNumber evidence="7">2.4.99.28</ecNumber>
    </recommendedName>
</protein>
<evidence type="ECO:0000256" key="9">
    <source>
        <dbReference type="SAM" id="Phobius"/>
    </source>
</evidence>